<dbReference type="AlphaFoldDB" id="A0A8J2MWN7"/>
<dbReference type="GeneID" id="67021639"/>
<evidence type="ECO:0000313" key="3">
    <source>
        <dbReference type="Proteomes" id="UP000676310"/>
    </source>
</evidence>
<proteinExistence type="predicted"/>
<dbReference type="EMBL" id="CAJRGZ010000015">
    <property type="protein sequence ID" value="CAG5141450.1"/>
    <property type="molecule type" value="Genomic_DNA"/>
</dbReference>
<evidence type="ECO:0000256" key="1">
    <source>
        <dbReference type="SAM" id="SignalP"/>
    </source>
</evidence>
<dbReference type="OrthoDB" id="3657047at2759"/>
<evidence type="ECO:0000313" key="2">
    <source>
        <dbReference type="EMBL" id="CAG5141450.1"/>
    </source>
</evidence>
<evidence type="ECO:0008006" key="4">
    <source>
        <dbReference type="Google" id="ProtNLM"/>
    </source>
</evidence>
<feature type="chain" id="PRO_5035236135" description="Secreted protein" evidence="1">
    <location>
        <begin position="19"/>
        <end position="189"/>
    </location>
</feature>
<sequence length="189" mass="21326">MYTTILALLVAFMTMALTAPLARLDDPSNSTSTNIIPRLLDDNECPANKNHYPNFAAWELGVKQFCDNHGNQKIYWDKPVTVTITLFGRDGKQIEWVYKITVDNGNTPGAGGQLQWSYYPGANVCKDKFMGLTKDKGGGVGKVYCNWNDSKKHIHDHLMWGGKYDEVLNKDFFATVTWETRAKKDQKGL</sequence>
<protein>
    <recommendedName>
        <fullName evidence="4">Secreted protein</fullName>
    </recommendedName>
</protein>
<dbReference type="Proteomes" id="UP000676310">
    <property type="component" value="Unassembled WGS sequence"/>
</dbReference>
<accession>A0A8J2MWN7</accession>
<feature type="signal peptide" evidence="1">
    <location>
        <begin position="1"/>
        <end position="18"/>
    </location>
</feature>
<comment type="caution">
    <text evidence="2">The sequence shown here is derived from an EMBL/GenBank/DDBJ whole genome shotgun (WGS) entry which is preliminary data.</text>
</comment>
<keyword evidence="3" id="KW-1185">Reference proteome</keyword>
<reference evidence="2" key="1">
    <citation type="submission" date="2021-05" db="EMBL/GenBank/DDBJ databases">
        <authorList>
            <person name="Stam R."/>
        </authorList>
    </citation>
    <scope>NUCLEOTIDE SEQUENCE</scope>
    <source>
        <strain evidence="2">CS162</strain>
    </source>
</reference>
<name>A0A8J2MWN7_9PLEO</name>
<organism evidence="2 3">
    <name type="scientific">Alternaria atra</name>
    <dbReference type="NCBI Taxonomy" id="119953"/>
    <lineage>
        <taxon>Eukaryota</taxon>
        <taxon>Fungi</taxon>
        <taxon>Dikarya</taxon>
        <taxon>Ascomycota</taxon>
        <taxon>Pezizomycotina</taxon>
        <taxon>Dothideomycetes</taxon>
        <taxon>Pleosporomycetidae</taxon>
        <taxon>Pleosporales</taxon>
        <taxon>Pleosporineae</taxon>
        <taxon>Pleosporaceae</taxon>
        <taxon>Alternaria</taxon>
        <taxon>Alternaria sect. Ulocladioides</taxon>
    </lineage>
</organism>
<dbReference type="RefSeq" id="XP_043164472.1">
    <property type="nucleotide sequence ID" value="XM_043308537.1"/>
</dbReference>
<keyword evidence="1" id="KW-0732">Signal</keyword>
<gene>
    <name evidence="2" type="ORF">ALTATR162_LOCUS942</name>
</gene>